<comment type="caution">
    <text evidence="1">The sequence shown here is derived from an EMBL/GenBank/DDBJ whole genome shotgun (WGS) entry which is preliminary data.</text>
</comment>
<evidence type="ECO:0000313" key="1">
    <source>
        <dbReference type="EMBL" id="GEU67358.1"/>
    </source>
</evidence>
<reference evidence="1" key="1">
    <citation type="journal article" date="2019" name="Sci. Rep.">
        <title>Draft genome of Tanacetum cinerariifolium, the natural source of mosquito coil.</title>
        <authorList>
            <person name="Yamashiro T."/>
            <person name="Shiraishi A."/>
            <person name="Satake H."/>
            <person name="Nakayama K."/>
        </authorList>
    </citation>
    <scope>NUCLEOTIDE SEQUENCE</scope>
</reference>
<dbReference type="AlphaFoldDB" id="A0A6L2M076"/>
<accession>A0A6L2M076</accession>
<name>A0A6L2M076_TANCI</name>
<dbReference type="EMBL" id="BKCJ010005549">
    <property type="protein sequence ID" value="GEU67358.1"/>
    <property type="molecule type" value="Genomic_DNA"/>
</dbReference>
<protein>
    <submittedName>
        <fullName evidence="1">Uncharacterized protein</fullName>
    </submittedName>
</protein>
<proteinExistence type="predicted"/>
<organism evidence="1">
    <name type="scientific">Tanacetum cinerariifolium</name>
    <name type="common">Dalmatian daisy</name>
    <name type="synonym">Chrysanthemum cinerariifolium</name>
    <dbReference type="NCBI Taxonomy" id="118510"/>
    <lineage>
        <taxon>Eukaryota</taxon>
        <taxon>Viridiplantae</taxon>
        <taxon>Streptophyta</taxon>
        <taxon>Embryophyta</taxon>
        <taxon>Tracheophyta</taxon>
        <taxon>Spermatophyta</taxon>
        <taxon>Magnoliopsida</taxon>
        <taxon>eudicotyledons</taxon>
        <taxon>Gunneridae</taxon>
        <taxon>Pentapetalae</taxon>
        <taxon>asterids</taxon>
        <taxon>campanulids</taxon>
        <taxon>Asterales</taxon>
        <taxon>Asteraceae</taxon>
        <taxon>Asteroideae</taxon>
        <taxon>Anthemideae</taxon>
        <taxon>Anthemidinae</taxon>
        <taxon>Tanacetum</taxon>
    </lineage>
</organism>
<gene>
    <name evidence="1" type="ORF">Tci_039336</name>
</gene>
<sequence length="290" mass="34365">MIKSKKNIDWNVVTEQMQEKHLDNIKKCQSLKRKPISVAQARKNIIVYLNNMVGYKMQHFKGMTYDQVRPIFKREYNNVQTFLKSDRDEEPTKKRVAKETLLQESFKKLRAEVEVLGSHSTQEETPTVEPKEMSKEDVKNMLEIVPLAEFKMEALQVKEDLDALWRLVKKKLCTTIPIVNREKALWVELKRLYEPNATDVFWKLQRYMHDPLSWKLYTNYGVHQVTSTRRHHIFMLTENDYLLTDVVMLFMLSAKLQVDEDCEMDKDLVMKIFMEANKPKGRRSLDTSSN</sequence>